<evidence type="ECO:0000256" key="1">
    <source>
        <dbReference type="SAM" id="MobiDB-lite"/>
    </source>
</evidence>
<dbReference type="EMBL" id="JACXVP010000001">
    <property type="protein sequence ID" value="KAG5631382.1"/>
    <property type="molecule type" value="Genomic_DNA"/>
</dbReference>
<feature type="region of interest" description="Disordered" evidence="1">
    <location>
        <begin position="219"/>
        <end position="261"/>
    </location>
</feature>
<proteinExistence type="predicted"/>
<reference evidence="2 3" key="1">
    <citation type="submission" date="2020-09" db="EMBL/GenBank/DDBJ databases">
        <title>De no assembly of potato wild relative species, Solanum commersonii.</title>
        <authorList>
            <person name="Cho K."/>
        </authorList>
    </citation>
    <scope>NUCLEOTIDE SEQUENCE [LARGE SCALE GENOMIC DNA]</scope>
    <source>
        <strain evidence="2">LZ3.2</strain>
        <tissue evidence="2">Leaf</tissue>
    </source>
</reference>
<sequence>MAVRYWFGFISSTIIPFQNESILRHAKSACLAKKKKAALVDTSSIVDPRTLPAEALFPTPISGTSGTSSIVPSDTPSSSAATLPPRAAGVAVSWTSLTQAALLRIGKLAHSADCRTTKLEALIPSMIQTALADAVTPLSATIDTLASRIMVCECSQGDTKEVMALKAAIAALCNDVDQLKSTDMSMIFGTVDILDVQNMPPATTGDEVRVEDAVDPEFEIETDTPLADPSRADDSKVTPGTDAQVQSDVLGTDAQTNGTTV</sequence>
<keyword evidence="3" id="KW-1185">Reference proteome</keyword>
<evidence type="ECO:0000313" key="2">
    <source>
        <dbReference type="EMBL" id="KAG5631382.1"/>
    </source>
</evidence>
<accession>A0A9J6B3S5</accession>
<evidence type="ECO:0008006" key="4">
    <source>
        <dbReference type="Google" id="ProtNLM"/>
    </source>
</evidence>
<feature type="compositionally biased region" description="Low complexity" evidence="1">
    <location>
        <begin position="64"/>
        <end position="79"/>
    </location>
</feature>
<dbReference type="PANTHER" id="PTHR33180:SF31">
    <property type="entry name" value="POLYPROTEIN PROTEIN"/>
    <property type="match status" value="1"/>
</dbReference>
<gene>
    <name evidence="2" type="ORF">H5410_003099</name>
</gene>
<dbReference type="AlphaFoldDB" id="A0A9J6B3S5"/>
<protein>
    <recommendedName>
        <fullName evidence="4">Polyprotein protein</fullName>
    </recommendedName>
</protein>
<dbReference type="Proteomes" id="UP000824120">
    <property type="component" value="Chromosome 1"/>
</dbReference>
<feature type="region of interest" description="Disordered" evidence="1">
    <location>
        <begin position="64"/>
        <end position="83"/>
    </location>
</feature>
<dbReference type="PANTHER" id="PTHR33180">
    <property type="entry name" value="PHOTOSYSTEM II CP43 REACTION CENTER PROTEIN"/>
    <property type="match status" value="1"/>
</dbReference>
<organism evidence="2 3">
    <name type="scientific">Solanum commersonii</name>
    <name type="common">Commerson's wild potato</name>
    <name type="synonym">Commerson's nightshade</name>
    <dbReference type="NCBI Taxonomy" id="4109"/>
    <lineage>
        <taxon>Eukaryota</taxon>
        <taxon>Viridiplantae</taxon>
        <taxon>Streptophyta</taxon>
        <taxon>Embryophyta</taxon>
        <taxon>Tracheophyta</taxon>
        <taxon>Spermatophyta</taxon>
        <taxon>Magnoliopsida</taxon>
        <taxon>eudicotyledons</taxon>
        <taxon>Gunneridae</taxon>
        <taxon>Pentapetalae</taxon>
        <taxon>asterids</taxon>
        <taxon>lamiids</taxon>
        <taxon>Solanales</taxon>
        <taxon>Solanaceae</taxon>
        <taxon>Solanoideae</taxon>
        <taxon>Solaneae</taxon>
        <taxon>Solanum</taxon>
    </lineage>
</organism>
<name>A0A9J6B3S5_SOLCO</name>
<feature type="compositionally biased region" description="Polar residues" evidence="1">
    <location>
        <begin position="241"/>
        <end position="261"/>
    </location>
</feature>
<comment type="caution">
    <text evidence="2">The sequence shown here is derived from an EMBL/GenBank/DDBJ whole genome shotgun (WGS) entry which is preliminary data.</text>
</comment>
<evidence type="ECO:0000313" key="3">
    <source>
        <dbReference type="Proteomes" id="UP000824120"/>
    </source>
</evidence>